<accession>A0A2U8GWW1</accession>
<name>A0A2U8GWW1_9RHOO</name>
<dbReference type="AlphaFoldDB" id="A0A2U8GWW1"/>
<dbReference type="Proteomes" id="UP000244930">
    <property type="component" value="Chromosome"/>
</dbReference>
<organism evidence="2 3">
    <name type="scientific">Parazoarcus communis</name>
    <dbReference type="NCBI Taxonomy" id="41977"/>
    <lineage>
        <taxon>Bacteria</taxon>
        <taxon>Pseudomonadati</taxon>
        <taxon>Pseudomonadota</taxon>
        <taxon>Betaproteobacteria</taxon>
        <taxon>Rhodocyclales</taxon>
        <taxon>Zoogloeaceae</taxon>
        <taxon>Parazoarcus</taxon>
    </lineage>
</organism>
<dbReference type="EMBL" id="CP022187">
    <property type="protein sequence ID" value="AWI76925.1"/>
    <property type="molecule type" value="Genomic_DNA"/>
</dbReference>
<evidence type="ECO:0000313" key="3">
    <source>
        <dbReference type="Proteomes" id="UP000244930"/>
    </source>
</evidence>
<dbReference type="InterPro" id="IPR019600">
    <property type="entry name" value="Hemin_uptake_protein_HemP"/>
</dbReference>
<feature type="region of interest" description="Disordered" evidence="1">
    <location>
        <begin position="1"/>
        <end position="34"/>
    </location>
</feature>
<evidence type="ECO:0008006" key="4">
    <source>
        <dbReference type="Google" id="ProtNLM"/>
    </source>
</evidence>
<sequence>MTTERCPSTDEPEASRAGEPCARHATRVGSETIKVPRSISSSELLDGQLSVTIDHEGMRYVLRATRAGKLILTK</sequence>
<dbReference type="Pfam" id="PF10636">
    <property type="entry name" value="hemP"/>
    <property type="match status" value="1"/>
</dbReference>
<dbReference type="Gene3D" id="2.10.70.10">
    <property type="entry name" value="Complement Module, domain 1"/>
    <property type="match status" value="1"/>
</dbReference>
<gene>
    <name evidence="2" type="ORF">CEW83_18230</name>
</gene>
<evidence type="ECO:0000256" key="1">
    <source>
        <dbReference type="SAM" id="MobiDB-lite"/>
    </source>
</evidence>
<reference evidence="2 3" key="1">
    <citation type="submission" date="2017-06" db="EMBL/GenBank/DDBJ databases">
        <title>Azoarcus.</title>
        <authorList>
            <person name="Woo J.-H."/>
            <person name="Kim H.-S."/>
        </authorList>
    </citation>
    <scope>NUCLEOTIDE SEQUENCE [LARGE SCALE GENOMIC DNA]</scope>
    <source>
        <strain evidence="2 3">TSPY31</strain>
    </source>
</reference>
<dbReference type="KEGG" id="acom:CEW83_18230"/>
<keyword evidence="3" id="KW-1185">Reference proteome</keyword>
<proteinExistence type="predicted"/>
<protein>
    <recommendedName>
        <fullName evidence="4">Hemin uptake protein HemP</fullName>
    </recommendedName>
</protein>
<evidence type="ECO:0000313" key="2">
    <source>
        <dbReference type="EMBL" id="AWI76925.1"/>
    </source>
</evidence>